<name>A0A8J2PBQ4_9HEXA</name>
<accession>A0A8J2PBQ4</accession>
<dbReference type="AlphaFoldDB" id="A0A8J2PBQ4"/>
<feature type="non-terminal residue" evidence="2">
    <location>
        <position position="93"/>
    </location>
</feature>
<evidence type="ECO:0000313" key="3">
    <source>
        <dbReference type="Proteomes" id="UP000708208"/>
    </source>
</evidence>
<proteinExistence type="predicted"/>
<feature type="compositionally biased region" description="Polar residues" evidence="1">
    <location>
        <begin position="1"/>
        <end position="20"/>
    </location>
</feature>
<gene>
    <name evidence="2" type="ORF">AFUS01_LOCUS27506</name>
</gene>
<keyword evidence="3" id="KW-1185">Reference proteome</keyword>
<sequence length="93" mass="10413">GVENATSTTIPSTESVTNISPGIIEEVTETFSTTETTPSLNDTLGLEPSIQSPQEKYRSAFYNVLQYFNFSTSFNRKQLRSLKSENSILHYNN</sequence>
<feature type="non-terminal residue" evidence="2">
    <location>
        <position position="1"/>
    </location>
</feature>
<organism evidence="2 3">
    <name type="scientific">Allacma fusca</name>
    <dbReference type="NCBI Taxonomy" id="39272"/>
    <lineage>
        <taxon>Eukaryota</taxon>
        <taxon>Metazoa</taxon>
        <taxon>Ecdysozoa</taxon>
        <taxon>Arthropoda</taxon>
        <taxon>Hexapoda</taxon>
        <taxon>Collembola</taxon>
        <taxon>Symphypleona</taxon>
        <taxon>Sminthuridae</taxon>
        <taxon>Allacma</taxon>
    </lineage>
</organism>
<evidence type="ECO:0000256" key="1">
    <source>
        <dbReference type="SAM" id="MobiDB-lite"/>
    </source>
</evidence>
<protein>
    <submittedName>
        <fullName evidence="2">Uncharacterized protein</fullName>
    </submittedName>
</protein>
<feature type="region of interest" description="Disordered" evidence="1">
    <location>
        <begin position="1"/>
        <end position="21"/>
    </location>
</feature>
<dbReference type="EMBL" id="CAJVCH010381612">
    <property type="protein sequence ID" value="CAG7816912.1"/>
    <property type="molecule type" value="Genomic_DNA"/>
</dbReference>
<evidence type="ECO:0000313" key="2">
    <source>
        <dbReference type="EMBL" id="CAG7816912.1"/>
    </source>
</evidence>
<dbReference type="Proteomes" id="UP000708208">
    <property type="component" value="Unassembled WGS sequence"/>
</dbReference>
<reference evidence="2" key="1">
    <citation type="submission" date="2021-06" db="EMBL/GenBank/DDBJ databases">
        <authorList>
            <person name="Hodson N. C."/>
            <person name="Mongue J. A."/>
            <person name="Jaron S. K."/>
        </authorList>
    </citation>
    <scope>NUCLEOTIDE SEQUENCE</scope>
</reference>
<comment type="caution">
    <text evidence="2">The sequence shown here is derived from an EMBL/GenBank/DDBJ whole genome shotgun (WGS) entry which is preliminary data.</text>
</comment>